<dbReference type="GO" id="GO:0045259">
    <property type="term" value="C:proton-transporting ATP synthase complex"/>
    <property type="evidence" value="ECO:0007669"/>
    <property type="project" value="UniProtKB-UniRule"/>
</dbReference>
<gene>
    <name evidence="4" type="ORF">CSC94_10975</name>
</gene>
<dbReference type="InterPro" id="IPR032820">
    <property type="entry name" value="ATPase_put"/>
</dbReference>
<reference evidence="4 5" key="1">
    <citation type="submission" date="2017-10" db="EMBL/GenBank/DDBJ databases">
        <title>Sedimentibacterium mangrovi gen. nov., sp. nov., a novel member of family Phyllobacteriacea isolated from mangrove sediment.</title>
        <authorList>
            <person name="Liao H."/>
            <person name="Tian Y."/>
        </authorList>
    </citation>
    <scope>NUCLEOTIDE SEQUENCE [LARGE SCALE GENOMIC DNA]</scope>
    <source>
        <strain evidence="4 5">X9-2-2</strain>
    </source>
</reference>
<comment type="function">
    <text evidence="1">A possible function for this protein is to guide the assembly of the membrane sector of the ATPase enzyme complex.</text>
</comment>
<dbReference type="GO" id="GO:1902600">
    <property type="term" value="P:proton transmembrane transport"/>
    <property type="evidence" value="ECO:0007669"/>
    <property type="project" value="UniProtKB-KW"/>
</dbReference>
<proteinExistence type="inferred from homology"/>
<protein>
    <recommendedName>
        <fullName evidence="1">ATP synthase protein I</fullName>
    </recommendedName>
</protein>
<sequence>MAADHGDSEGQPGKTGGQSARDNGLENRLRQLDEKLASRRTAEQEKEAAWARNNKSGWANAVRLSSEFVAAVIVGVAIGWVLDKWAGTSPWGLIVFLLLGFAAGVVNVMRATGQMAEFGQQGGGTGDREK</sequence>
<keyword evidence="1" id="KW-0406">Ion transport</keyword>
<evidence type="ECO:0000256" key="1">
    <source>
        <dbReference type="PIRNR" id="PIRNR032126"/>
    </source>
</evidence>
<keyword evidence="1" id="KW-0813">Transport</keyword>
<keyword evidence="5" id="KW-1185">Reference proteome</keyword>
<keyword evidence="1" id="KW-0375">Hydrogen ion transport</keyword>
<dbReference type="Proteomes" id="UP000221168">
    <property type="component" value="Unassembled WGS sequence"/>
</dbReference>
<keyword evidence="3" id="KW-0812">Transmembrane</keyword>
<dbReference type="PIRSF" id="PIRSF032126">
    <property type="entry name" value="F0F1_ATP_synthase_subunit_I"/>
    <property type="match status" value="1"/>
</dbReference>
<feature type="transmembrane region" description="Helical" evidence="3">
    <location>
        <begin position="88"/>
        <end position="109"/>
    </location>
</feature>
<dbReference type="InterPro" id="IPR016989">
    <property type="entry name" value="Atp1_alphaprobac"/>
</dbReference>
<dbReference type="AlphaFoldDB" id="A0A2G1QND8"/>
<comment type="similarity">
    <text evidence="1">Belongs to the bacterial AtpI family.</text>
</comment>
<dbReference type="EMBL" id="PDVP01000005">
    <property type="protein sequence ID" value="PHP67067.1"/>
    <property type="molecule type" value="Genomic_DNA"/>
</dbReference>
<evidence type="ECO:0000313" key="4">
    <source>
        <dbReference type="EMBL" id="PHP67067.1"/>
    </source>
</evidence>
<dbReference type="OrthoDB" id="15401at2"/>
<dbReference type="Pfam" id="PF09527">
    <property type="entry name" value="ATPase_gene1"/>
    <property type="match status" value="1"/>
</dbReference>
<evidence type="ECO:0000313" key="5">
    <source>
        <dbReference type="Proteomes" id="UP000221168"/>
    </source>
</evidence>
<accession>A0A2G1QND8</accession>
<evidence type="ECO:0000256" key="2">
    <source>
        <dbReference type="SAM" id="MobiDB-lite"/>
    </source>
</evidence>
<organism evidence="4 5">
    <name type="scientific">Zhengella mangrovi</name>
    <dbReference type="NCBI Taxonomy" id="1982044"/>
    <lineage>
        <taxon>Bacteria</taxon>
        <taxon>Pseudomonadati</taxon>
        <taxon>Pseudomonadota</taxon>
        <taxon>Alphaproteobacteria</taxon>
        <taxon>Hyphomicrobiales</taxon>
        <taxon>Notoacmeibacteraceae</taxon>
        <taxon>Zhengella</taxon>
    </lineage>
</organism>
<keyword evidence="1 3" id="KW-0472">Membrane</keyword>
<comment type="caution">
    <text evidence="4">The sequence shown here is derived from an EMBL/GenBank/DDBJ whole genome shotgun (WGS) entry which is preliminary data.</text>
</comment>
<evidence type="ECO:0000256" key="3">
    <source>
        <dbReference type="SAM" id="Phobius"/>
    </source>
</evidence>
<feature type="region of interest" description="Disordered" evidence="2">
    <location>
        <begin position="1"/>
        <end position="25"/>
    </location>
</feature>
<feature type="compositionally biased region" description="Basic and acidic residues" evidence="2">
    <location>
        <begin position="32"/>
        <end position="49"/>
    </location>
</feature>
<name>A0A2G1QND8_9HYPH</name>
<dbReference type="RefSeq" id="WP_099306387.1">
    <property type="nucleotide sequence ID" value="NZ_PDVP01000005.1"/>
</dbReference>
<feature type="region of interest" description="Disordered" evidence="2">
    <location>
        <begin position="32"/>
        <end position="51"/>
    </location>
</feature>
<feature type="transmembrane region" description="Helical" evidence="3">
    <location>
        <begin position="61"/>
        <end position="82"/>
    </location>
</feature>
<keyword evidence="3" id="KW-1133">Transmembrane helix</keyword>